<dbReference type="InterPro" id="IPR002938">
    <property type="entry name" value="FAD-bd"/>
</dbReference>
<reference evidence="5" key="1">
    <citation type="submission" date="2022-06" db="EMBL/GenBank/DDBJ databases">
        <title>Draft genome sequence of Streptomyces sp. RB6PN25 isolated from peat swamp forest in Thailand.</title>
        <authorList>
            <person name="Duangmal K."/>
            <person name="Klaysubun C."/>
        </authorList>
    </citation>
    <scope>NUCLEOTIDE SEQUENCE</scope>
    <source>
        <strain evidence="5">RB6PN25</strain>
    </source>
</reference>
<dbReference type="Pfam" id="PF21274">
    <property type="entry name" value="Rng_hyd_C"/>
    <property type="match status" value="1"/>
</dbReference>
<dbReference type="Pfam" id="PF01494">
    <property type="entry name" value="FAD_binding_3"/>
    <property type="match status" value="1"/>
</dbReference>
<dbReference type="InterPro" id="IPR050641">
    <property type="entry name" value="RIFMO-like"/>
</dbReference>
<dbReference type="Gene3D" id="3.50.50.60">
    <property type="entry name" value="FAD/NAD(P)-binding domain"/>
    <property type="match status" value="1"/>
</dbReference>
<protein>
    <submittedName>
        <fullName evidence="5">FAD-dependent monooxygenase</fullName>
    </submittedName>
</protein>
<organism evidence="5 6">
    <name type="scientific">Streptomyces humicola</name>
    <dbReference type="NCBI Taxonomy" id="2953240"/>
    <lineage>
        <taxon>Bacteria</taxon>
        <taxon>Bacillati</taxon>
        <taxon>Actinomycetota</taxon>
        <taxon>Actinomycetes</taxon>
        <taxon>Kitasatosporales</taxon>
        <taxon>Streptomycetaceae</taxon>
        <taxon>Streptomyces</taxon>
    </lineage>
</organism>
<evidence type="ECO:0000313" key="6">
    <source>
        <dbReference type="Proteomes" id="UP001057702"/>
    </source>
</evidence>
<accession>A0ABT1Q2Z4</accession>
<dbReference type="EMBL" id="JANFNG010000033">
    <property type="protein sequence ID" value="MCQ4084303.1"/>
    <property type="molecule type" value="Genomic_DNA"/>
</dbReference>
<dbReference type="Gene3D" id="3.30.9.10">
    <property type="entry name" value="D-Amino Acid Oxidase, subunit A, domain 2"/>
    <property type="match status" value="1"/>
</dbReference>
<keyword evidence="5" id="KW-0560">Oxidoreductase</keyword>
<proteinExistence type="predicted"/>
<comment type="cofactor">
    <cofactor evidence="1">
        <name>FAD</name>
        <dbReference type="ChEBI" id="CHEBI:57692"/>
    </cofactor>
</comment>
<evidence type="ECO:0000256" key="3">
    <source>
        <dbReference type="ARBA" id="ARBA00022827"/>
    </source>
</evidence>
<dbReference type="Gene3D" id="3.40.30.120">
    <property type="match status" value="1"/>
</dbReference>
<evidence type="ECO:0000256" key="1">
    <source>
        <dbReference type="ARBA" id="ARBA00001974"/>
    </source>
</evidence>
<name>A0ABT1Q2Z4_9ACTN</name>
<comment type="caution">
    <text evidence="5">The sequence shown here is derived from an EMBL/GenBank/DDBJ whole genome shotgun (WGS) entry which is preliminary data.</text>
</comment>
<gene>
    <name evidence="5" type="ORF">NGB36_27920</name>
</gene>
<dbReference type="InterPro" id="IPR036188">
    <property type="entry name" value="FAD/NAD-bd_sf"/>
</dbReference>
<dbReference type="PANTHER" id="PTHR43004:SF19">
    <property type="entry name" value="BINDING MONOOXYGENASE, PUTATIVE (JCVI)-RELATED"/>
    <property type="match status" value="1"/>
</dbReference>
<dbReference type="PRINTS" id="PR00420">
    <property type="entry name" value="RNGMNOXGNASE"/>
</dbReference>
<evidence type="ECO:0000313" key="5">
    <source>
        <dbReference type="EMBL" id="MCQ4084303.1"/>
    </source>
</evidence>
<dbReference type="NCBIfam" id="NF004780">
    <property type="entry name" value="PRK06126.1"/>
    <property type="match status" value="1"/>
</dbReference>
<keyword evidence="5" id="KW-0503">Monooxygenase</keyword>
<evidence type="ECO:0000259" key="4">
    <source>
        <dbReference type="Pfam" id="PF01494"/>
    </source>
</evidence>
<dbReference type="PANTHER" id="PTHR43004">
    <property type="entry name" value="TRK SYSTEM POTASSIUM UPTAKE PROTEIN"/>
    <property type="match status" value="1"/>
</dbReference>
<keyword evidence="2" id="KW-0285">Flavoprotein</keyword>
<dbReference type="SUPFAM" id="SSF51905">
    <property type="entry name" value="FAD/NAD(P)-binding domain"/>
    <property type="match status" value="1"/>
</dbReference>
<keyword evidence="6" id="KW-1185">Reference proteome</keyword>
<sequence length="567" mass="61159">MSDSPDSLHTPVAVVGGDPAGLMLALFLDHHGVPSVVFDVCDPDGAPRNPPCATTQNARTMEHYRRLGVSASIRRLGLPCEHPTDIAFFTRYNGHELSRLPLPGTTQRLRRVAAAPRTDQLPEPAHRVDDTRARAFLHDHVRTRPNITVMSGRTVTGVEQDADRVRVRAERPGHAREEWTARYAVVSDAGRDLVHHTLGIRYERPGPLDRNSRGYGVTTAHLRLPGFHRDVLAGAPAWSHWVLNAELVAQLVALGGADEFLFRVAGPADAGPLGEGRLTDVVRRAAGTALPVEILGPCSWTPAAAYVAERFIRGRIFLMGDSAHPAGLYGDFMMNAGVDDAANLAWKLAAVLQGWGGPQLLASYEAERRPAAVRALAAARELDAELNAITRPAALEACTAEGEAVRDRTGALLRGFGEHTHAVGIQLGTRYDDSPVVASQAQPPGDSWGTYVPTSVAGGRAPHLWLDDWHGRGSSLFDRFGPCCSLLRLGPEPPSGKPLQAAAQASGMPLTVLDVDGDAARDLYERDLVLIRPDQHVAWRGNRWPTDPGDLVALVTGAGQQWPGRRV</sequence>
<evidence type="ECO:0000256" key="2">
    <source>
        <dbReference type="ARBA" id="ARBA00022630"/>
    </source>
</evidence>
<dbReference type="GO" id="GO:0004497">
    <property type="term" value="F:monooxygenase activity"/>
    <property type="evidence" value="ECO:0007669"/>
    <property type="project" value="UniProtKB-KW"/>
</dbReference>
<dbReference type="RefSeq" id="WP_255923362.1">
    <property type="nucleotide sequence ID" value="NZ_JANFNG010000033.1"/>
</dbReference>
<feature type="domain" description="FAD-binding" evidence="4">
    <location>
        <begin position="10"/>
        <end position="377"/>
    </location>
</feature>
<dbReference type="Proteomes" id="UP001057702">
    <property type="component" value="Unassembled WGS sequence"/>
</dbReference>
<keyword evidence="3" id="KW-0274">FAD</keyword>